<evidence type="ECO:0000313" key="3">
    <source>
        <dbReference type="EMBL" id="GMK47474.1"/>
    </source>
</evidence>
<dbReference type="Pfam" id="PF13561">
    <property type="entry name" value="adh_short_C2"/>
    <property type="match status" value="1"/>
</dbReference>
<reference evidence="3 4" key="1">
    <citation type="submission" date="2023-05" db="EMBL/GenBank/DDBJ databases">
        <title>Draft genome of Paenibacillus sp. CCS26.</title>
        <authorList>
            <person name="Akita H."/>
            <person name="Shinto Y."/>
            <person name="Kimura Z."/>
        </authorList>
    </citation>
    <scope>NUCLEOTIDE SEQUENCE [LARGE SCALE GENOMIC DNA]</scope>
    <source>
        <strain evidence="3 4">CCS26</strain>
    </source>
</reference>
<evidence type="ECO:0000256" key="1">
    <source>
        <dbReference type="ARBA" id="ARBA00006484"/>
    </source>
</evidence>
<dbReference type="EMBL" id="BTCL01000020">
    <property type="protein sequence ID" value="GMK47474.1"/>
    <property type="molecule type" value="Genomic_DNA"/>
</dbReference>
<dbReference type="PRINTS" id="PR00080">
    <property type="entry name" value="SDRFAMILY"/>
</dbReference>
<keyword evidence="4" id="KW-1185">Reference proteome</keyword>
<dbReference type="PRINTS" id="PR00081">
    <property type="entry name" value="GDHRDH"/>
</dbReference>
<dbReference type="PANTHER" id="PTHR42760">
    <property type="entry name" value="SHORT-CHAIN DEHYDROGENASES/REDUCTASES FAMILY MEMBER"/>
    <property type="match status" value="1"/>
</dbReference>
<dbReference type="InterPro" id="IPR002347">
    <property type="entry name" value="SDR_fam"/>
</dbReference>
<dbReference type="InterPro" id="IPR020904">
    <property type="entry name" value="Sc_DH/Rdtase_CS"/>
</dbReference>
<dbReference type="PANTHER" id="PTHR42760:SF133">
    <property type="entry name" value="3-OXOACYL-[ACYL-CARRIER-PROTEIN] REDUCTASE"/>
    <property type="match status" value="1"/>
</dbReference>
<dbReference type="NCBIfam" id="NF005559">
    <property type="entry name" value="PRK07231.1"/>
    <property type="match status" value="1"/>
</dbReference>
<dbReference type="SUPFAM" id="SSF51735">
    <property type="entry name" value="NAD(P)-binding Rossmann-fold domains"/>
    <property type="match status" value="1"/>
</dbReference>
<comment type="caution">
    <text evidence="3">The sequence shown here is derived from an EMBL/GenBank/DDBJ whole genome shotgun (WGS) entry which is preliminary data.</text>
</comment>
<dbReference type="InterPro" id="IPR036291">
    <property type="entry name" value="NAD(P)-bd_dom_sf"/>
</dbReference>
<keyword evidence="2" id="KW-0560">Oxidoreductase</keyword>
<dbReference type="PROSITE" id="PS00061">
    <property type="entry name" value="ADH_SHORT"/>
    <property type="match status" value="1"/>
</dbReference>
<sequence length="248" mass="25973">MNNQKESKTVLITGAGTGIGAAASIEMATRGLNVVLVGRRVAPLEDVSEQIRSIGGKALVVTGDVAQPDSCENMVRQAVEHFGALHYAVNNAGVSGENQKLADITFEAWDNVMNINLNSVFFSMKYEIQAILQAGGGAIVNVASVFSTKALPQRAAYTASKHGVIGLSKTAAHDYADQNIRINVLAPGVIETPMVDAGGEEAVHIARSIPLGRMGQPSEVAKVIAMLLSDDASYMTGAHVVVDGGFLI</sequence>
<dbReference type="RefSeq" id="WP_317981431.1">
    <property type="nucleotide sequence ID" value="NZ_BTCL01000020.1"/>
</dbReference>
<organism evidence="3 4">
    <name type="scientific">Paenibacillus glycanilyticus</name>
    <dbReference type="NCBI Taxonomy" id="126569"/>
    <lineage>
        <taxon>Bacteria</taxon>
        <taxon>Bacillati</taxon>
        <taxon>Bacillota</taxon>
        <taxon>Bacilli</taxon>
        <taxon>Bacillales</taxon>
        <taxon>Paenibacillaceae</taxon>
        <taxon>Paenibacillus</taxon>
    </lineage>
</organism>
<proteinExistence type="inferred from homology"/>
<protein>
    <submittedName>
        <fullName evidence="3">Short-chain dehydrogenase</fullName>
    </submittedName>
</protein>
<accession>A0ABQ6NU16</accession>
<dbReference type="Proteomes" id="UP001285921">
    <property type="component" value="Unassembled WGS sequence"/>
</dbReference>
<gene>
    <name evidence="3" type="ORF">PghCCS26_46040</name>
</gene>
<dbReference type="CDD" id="cd05233">
    <property type="entry name" value="SDR_c"/>
    <property type="match status" value="1"/>
</dbReference>
<evidence type="ECO:0000256" key="2">
    <source>
        <dbReference type="ARBA" id="ARBA00023002"/>
    </source>
</evidence>
<dbReference type="Gene3D" id="3.40.50.720">
    <property type="entry name" value="NAD(P)-binding Rossmann-like Domain"/>
    <property type="match status" value="1"/>
</dbReference>
<name>A0ABQ6NU16_9BACL</name>
<evidence type="ECO:0000313" key="4">
    <source>
        <dbReference type="Proteomes" id="UP001285921"/>
    </source>
</evidence>
<comment type="similarity">
    <text evidence="1">Belongs to the short-chain dehydrogenases/reductases (SDR) family.</text>
</comment>